<keyword evidence="1" id="KW-1133">Transmembrane helix</keyword>
<dbReference type="EMBL" id="CM002927">
    <property type="protein sequence ID" value="KGN49426.1"/>
    <property type="molecule type" value="Genomic_DNA"/>
</dbReference>
<feature type="transmembrane region" description="Helical" evidence="1">
    <location>
        <begin position="34"/>
        <end position="53"/>
    </location>
</feature>
<keyword evidence="1" id="KW-0472">Membrane</keyword>
<protein>
    <submittedName>
        <fullName evidence="2">Uncharacterized protein</fullName>
    </submittedName>
</protein>
<dbReference type="AlphaFoldDB" id="A0A0A0KP04"/>
<reference evidence="2 3" key="1">
    <citation type="journal article" date="2009" name="Nat. Genet.">
        <title>The genome of the cucumber, Cucumis sativus L.</title>
        <authorList>
            <person name="Huang S."/>
            <person name="Li R."/>
            <person name="Zhang Z."/>
            <person name="Li L."/>
            <person name="Gu X."/>
            <person name="Fan W."/>
            <person name="Lucas W.J."/>
            <person name="Wang X."/>
            <person name="Xie B."/>
            <person name="Ni P."/>
            <person name="Ren Y."/>
            <person name="Zhu H."/>
            <person name="Li J."/>
            <person name="Lin K."/>
            <person name="Jin W."/>
            <person name="Fei Z."/>
            <person name="Li G."/>
            <person name="Staub J."/>
            <person name="Kilian A."/>
            <person name="van der Vossen E.A."/>
            <person name="Wu Y."/>
            <person name="Guo J."/>
            <person name="He J."/>
            <person name="Jia Z."/>
            <person name="Ren Y."/>
            <person name="Tian G."/>
            <person name="Lu Y."/>
            <person name="Ruan J."/>
            <person name="Qian W."/>
            <person name="Wang M."/>
            <person name="Huang Q."/>
            <person name="Li B."/>
            <person name="Xuan Z."/>
            <person name="Cao J."/>
            <person name="Asan"/>
            <person name="Wu Z."/>
            <person name="Zhang J."/>
            <person name="Cai Q."/>
            <person name="Bai Y."/>
            <person name="Zhao B."/>
            <person name="Han Y."/>
            <person name="Li Y."/>
            <person name="Li X."/>
            <person name="Wang S."/>
            <person name="Shi Q."/>
            <person name="Liu S."/>
            <person name="Cho W.K."/>
            <person name="Kim J.Y."/>
            <person name="Xu Y."/>
            <person name="Heller-Uszynska K."/>
            <person name="Miao H."/>
            <person name="Cheng Z."/>
            <person name="Zhang S."/>
            <person name="Wu J."/>
            <person name="Yang Y."/>
            <person name="Kang H."/>
            <person name="Li M."/>
            <person name="Liang H."/>
            <person name="Ren X."/>
            <person name="Shi Z."/>
            <person name="Wen M."/>
            <person name="Jian M."/>
            <person name="Yang H."/>
            <person name="Zhang G."/>
            <person name="Yang Z."/>
            <person name="Chen R."/>
            <person name="Liu S."/>
            <person name="Li J."/>
            <person name="Ma L."/>
            <person name="Liu H."/>
            <person name="Zhou Y."/>
            <person name="Zhao J."/>
            <person name="Fang X."/>
            <person name="Li G."/>
            <person name="Fang L."/>
            <person name="Li Y."/>
            <person name="Liu D."/>
            <person name="Zheng H."/>
            <person name="Zhang Y."/>
            <person name="Qin N."/>
            <person name="Li Z."/>
            <person name="Yang G."/>
            <person name="Yang S."/>
            <person name="Bolund L."/>
            <person name="Kristiansen K."/>
            <person name="Zheng H."/>
            <person name="Li S."/>
            <person name="Zhang X."/>
            <person name="Yang H."/>
            <person name="Wang J."/>
            <person name="Sun R."/>
            <person name="Zhang B."/>
            <person name="Jiang S."/>
            <person name="Wang J."/>
            <person name="Du Y."/>
            <person name="Li S."/>
        </authorList>
    </citation>
    <scope>NUCLEOTIDE SEQUENCE [LARGE SCALE GENOMIC DNA]</scope>
    <source>
        <strain evidence="3">cv. 9930</strain>
    </source>
</reference>
<reference evidence="2 3" key="3">
    <citation type="journal article" date="2010" name="BMC Genomics">
        <title>Transcriptome sequencing and comparative analysis of cucumber flowers with different sex types.</title>
        <authorList>
            <person name="Guo S."/>
            <person name="Zheng Y."/>
            <person name="Joung J.G."/>
            <person name="Liu S."/>
            <person name="Zhang Z."/>
            <person name="Crasta O.R."/>
            <person name="Sobral B.W."/>
            <person name="Xu Y."/>
            <person name="Huang S."/>
            <person name="Fei Z."/>
        </authorList>
    </citation>
    <scope>NUCLEOTIDE SEQUENCE [LARGE SCALE GENOMIC DNA]</scope>
    <source>
        <strain evidence="3">cv. 9930</strain>
    </source>
</reference>
<dbReference type="Proteomes" id="UP000029981">
    <property type="component" value="Chromosome 6"/>
</dbReference>
<gene>
    <name evidence="2" type="ORF">Csa_6G524635</name>
</gene>
<feature type="transmembrane region" description="Helical" evidence="1">
    <location>
        <begin position="6"/>
        <end position="22"/>
    </location>
</feature>
<proteinExistence type="predicted"/>
<evidence type="ECO:0000256" key="1">
    <source>
        <dbReference type="SAM" id="Phobius"/>
    </source>
</evidence>
<evidence type="ECO:0000313" key="2">
    <source>
        <dbReference type="EMBL" id="KGN49426.1"/>
    </source>
</evidence>
<name>A0A0A0KP04_CUCSA</name>
<keyword evidence="1" id="KW-0812">Transmembrane</keyword>
<keyword evidence="3" id="KW-1185">Reference proteome</keyword>
<reference evidence="2 3" key="4">
    <citation type="journal article" date="2011" name="BMC Genomics">
        <title>RNA-Seq improves annotation of protein-coding genes in the cucumber genome.</title>
        <authorList>
            <person name="Li Z."/>
            <person name="Zhang Z."/>
            <person name="Yan P."/>
            <person name="Huang S."/>
            <person name="Fei Z."/>
            <person name="Lin K."/>
        </authorList>
    </citation>
    <scope>NUCLEOTIDE SEQUENCE [LARGE SCALE GENOMIC DNA]</scope>
    <source>
        <strain evidence="3">cv. 9930</strain>
    </source>
</reference>
<accession>A0A0A0KP04</accession>
<evidence type="ECO:0000313" key="3">
    <source>
        <dbReference type="Proteomes" id="UP000029981"/>
    </source>
</evidence>
<sequence>MSKYIFTNFNFFAIISLSRISIRQIRPQKIRSITKIPIFLFFVVGLLSLYIITELKVPFLSMFLTGTSKETRISGILQISFLKFVICSIRPIISPINISAVSS</sequence>
<dbReference type="Gramene" id="KGN49426">
    <property type="protein sequence ID" value="KGN49426"/>
    <property type="gene ID" value="Csa_6G524635"/>
</dbReference>
<reference evidence="2 3" key="2">
    <citation type="journal article" date="2009" name="PLoS ONE">
        <title>An integrated genetic and cytogenetic map of the cucumber genome.</title>
        <authorList>
            <person name="Ren Y."/>
            <person name="Zhang Z."/>
            <person name="Liu J."/>
            <person name="Staub J.E."/>
            <person name="Han Y."/>
            <person name="Cheng Z."/>
            <person name="Li X."/>
            <person name="Lu J."/>
            <person name="Miao H."/>
            <person name="Kang H."/>
            <person name="Xie B."/>
            <person name="Gu X."/>
            <person name="Wang X."/>
            <person name="Du Y."/>
            <person name="Jin W."/>
            <person name="Huang S."/>
        </authorList>
    </citation>
    <scope>NUCLEOTIDE SEQUENCE [LARGE SCALE GENOMIC DNA]</scope>
    <source>
        <strain evidence="3">cv. 9930</strain>
    </source>
</reference>
<organism evidence="2 3">
    <name type="scientific">Cucumis sativus</name>
    <name type="common">Cucumber</name>
    <dbReference type="NCBI Taxonomy" id="3659"/>
    <lineage>
        <taxon>Eukaryota</taxon>
        <taxon>Viridiplantae</taxon>
        <taxon>Streptophyta</taxon>
        <taxon>Embryophyta</taxon>
        <taxon>Tracheophyta</taxon>
        <taxon>Spermatophyta</taxon>
        <taxon>Magnoliopsida</taxon>
        <taxon>eudicotyledons</taxon>
        <taxon>Gunneridae</taxon>
        <taxon>Pentapetalae</taxon>
        <taxon>rosids</taxon>
        <taxon>fabids</taxon>
        <taxon>Cucurbitales</taxon>
        <taxon>Cucurbitaceae</taxon>
        <taxon>Benincaseae</taxon>
        <taxon>Cucumis</taxon>
    </lineage>
</organism>